<accession>A0A929B5H1</accession>
<evidence type="ECO:0000313" key="3">
    <source>
        <dbReference type="Proteomes" id="UP000598360"/>
    </source>
</evidence>
<proteinExistence type="predicted"/>
<sequence>MPYAYVPSLVLLTAALVLLALLLVRVYREVRRFQGVQQRVVRDVGDRSGLLKARVAGLRVAFAERRRT</sequence>
<dbReference type="EMBL" id="JADEYC010000006">
    <property type="protein sequence ID" value="MBE9373544.1"/>
    <property type="molecule type" value="Genomic_DNA"/>
</dbReference>
<reference evidence="2" key="1">
    <citation type="submission" date="2020-10" db="EMBL/GenBank/DDBJ databases">
        <title>Diversity and distribution of actinomycetes associated with coral in the coast of Hainan.</title>
        <authorList>
            <person name="Li F."/>
        </authorList>
    </citation>
    <scope>NUCLEOTIDE SEQUENCE</scope>
    <source>
        <strain evidence="2">HNM0983</strain>
    </source>
</reference>
<dbReference type="NCBIfam" id="NF037944">
    <property type="entry name" value="holin_2"/>
    <property type="match status" value="1"/>
</dbReference>
<dbReference type="RefSeq" id="WP_193926999.1">
    <property type="nucleotide sequence ID" value="NZ_JADEYC010000006.1"/>
</dbReference>
<feature type="transmembrane region" description="Helical" evidence="1">
    <location>
        <begin position="6"/>
        <end position="24"/>
    </location>
</feature>
<keyword evidence="3" id="KW-1185">Reference proteome</keyword>
<keyword evidence="1" id="KW-1133">Transmembrane helix</keyword>
<keyword evidence="1" id="KW-0812">Transmembrane</keyword>
<dbReference type="AlphaFoldDB" id="A0A929B5H1"/>
<name>A0A929B5H1_9PSEU</name>
<evidence type="ECO:0000313" key="2">
    <source>
        <dbReference type="EMBL" id="MBE9373544.1"/>
    </source>
</evidence>
<evidence type="ECO:0000256" key="1">
    <source>
        <dbReference type="SAM" id="Phobius"/>
    </source>
</evidence>
<keyword evidence="1" id="KW-0472">Membrane</keyword>
<dbReference type="Proteomes" id="UP000598360">
    <property type="component" value="Unassembled WGS sequence"/>
</dbReference>
<protein>
    <submittedName>
        <fullName evidence="2">Bacteriophage holin</fullName>
    </submittedName>
</protein>
<gene>
    <name evidence="2" type="ORF">IQ251_03680</name>
</gene>
<comment type="caution">
    <text evidence="2">The sequence shown here is derived from an EMBL/GenBank/DDBJ whole genome shotgun (WGS) entry which is preliminary data.</text>
</comment>
<organism evidence="2 3">
    <name type="scientific">Saccharopolyspora montiporae</name>
    <dbReference type="NCBI Taxonomy" id="2781240"/>
    <lineage>
        <taxon>Bacteria</taxon>
        <taxon>Bacillati</taxon>
        <taxon>Actinomycetota</taxon>
        <taxon>Actinomycetes</taxon>
        <taxon>Pseudonocardiales</taxon>
        <taxon>Pseudonocardiaceae</taxon>
        <taxon>Saccharopolyspora</taxon>
    </lineage>
</organism>